<dbReference type="PaxDb" id="8030-ENSSSAP00000072976"/>
<keyword evidence="7" id="KW-0517">Myogenesis</keyword>
<feature type="region of interest" description="Disordered" evidence="22">
    <location>
        <begin position="334"/>
        <end position="411"/>
    </location>
</feature>
<reference evidence="25 26" key="1">
    <citation type="submission" date="2025-04" db="UniProtKB">
        <authorList>
            <consortium name="RefSeq"/>
        </authorList>
    </citation>
    <scope>IDENTIFICATION</scope>
    <source>
        <tissue evidence="25 26">Muscle</tissue>
    </source>
</reference>
<feature type="region of interest" description="Disordered" evidence="22">
    <location>
        <begin position="655"/>
        <end position="824"/>
    </location>
</feature>
<evidence type="ECO:0000256" key="15">
    <source>
        <dbReference type="ARBA" id="ARBA00023163"/>
    </source>
</evidence>
<keyword evidence="11" id="KW-0479">Metal-binding</keyword>
<dbReference type="RefSeq" id="XP_014004574.1">
    <property type="nucleotide sequence ID" value="XM_014149099.1"/>
</dbReference>
<dbReference type="Bgee" id="ENSSSAG00000064203">
    <property type="expression patterns" value="Expressed in semen and 24 other cell types or tissues"/>
</dbReference>
<dbReference type="Gene3D" id="1.10.10.1700">
    <property type="entry name" value="Histone-lysine N-methyltransferase"/>
    <property type="match status" value="1"/>
</dbReference>
<accession>A0A1S3MP13</accession>
<dbReference type="RefSeq" id="XP_014004573.1">
    <property type="nucleotide sequence ID" value="XM_014149098.1"/>
</dbReference>
<feature type="compositionally biased region" description="Polar residues" evidence="22">
    <location>
        <begin position="365"/>
        <end position="403"/>
    </location>
</feature>
<evidence type="ECO:0000256" key="8">
    <source>
        <dbReference type="ARBA" id="ARBA00022603"/>
    </source>
</evidence>
<protein>
    <recommendedName>
        <fullName evidence="17">[histone H4]-N-methyl-L-lysine20 N-methyltransferase KMT5B</fullName>
        <ecNumber evidence="3">2.1.1.361</ecNumber>
        <ecNumber evidence="4">2.1.1.362</ecNumber>
    </recommendedName>
    <alternativeName>
        <fullName evidence="18">[histone H4]-lysine20 N-methyltransferase KMT5B</fullName>
    </alternativeName>
</protein>
<evidence type="ECO:0000256" key="19">
    <source>
        <dbReference type="ARBA" id="ARBA00048226"/>
    </source>
</evidence>
<dbReference type="GeneID" id="106573759"/>
<dbReference type="Proteomes" id="UP001652741">
    <property type="component" value="Chromosome ssa16"/>
</dbReference>
<dbReference type="SMART" id="SM00317">
    <property type="entry name" value="SET"/>
    <property type="match status" value="1"/>
</dbReference>
<dbReference type="GO" id="GO:0007517">
    <property type="term" value="P:muscle organ development"/>
    <property type="evidence" value="ECO:0007669"/>
    <property type="project" value="UniProtKB-KW"/>
</dbReference>
<evidence type="ECO:0000256" key="18">
    <source>
        <dbReference type="ARBA" id="ARBA00031835"/>
    </source>
</evidence>
<comment type="subcellular location">
    <subcellularLocation>
        <location evidence="2">Chromosome</location>
    </subcellularLocation>
    <subcellularLocation>
        <location evidence="1">Nucleus</location>
    </subcellularLocation>
</comment>
<keyword evidence="8" id="KW-0489">Methyltransferase</keyword>
<dbReference type="FunFam" id="1.10.10.1700:FF:000001">
    <property type="entry name" value="Histone-lysine N-methyltransferase"/>
    <property type="match status" value="1"/>
</dbReference>
<evidence type="ECO:0000256" key="9">
    <source>
        <dbReference type="ARBA" id="ARBA00022679"/>
    </source>
</evidence>
<dbReference type="InterPro" id="IPR039977">
    <property type="entry name" value="Suv4-20/Set9"/>
</dbReference>
<evidence type="ECO:0000259" key="23">
    <source>
        <dbReference type="PROSITE" id="PS50280"/>
    </source>
</evidence>
<evidence type="ECO:0000256" key="20">
    <source>
        <dbReference type="ARBA" id="ARBA00048602"/>
    </source>
</evidence>
<dbReference type="InterPro" id="IPR041938">
    <property type="entry name" value="Hist-Lys_N-MTase_N"/>
</dbReference>
<evidence type="ECO:0000256" key="5">
    <source>
        <dbReference type="ARBA" id="ARBA00022454"/>
    </source>
</evidence>
<dbReference type="GO" id="GO:0005694">
    <property type="term" value="C:chromosome"/>
    <property type="evidence" value="ECO:0007669"/>
    <property type="project" value="UniProtKB-SubCell"/>
</dbReference>
<dbReference type="PANTHER" id="PTHR12977:SF4">
    <property type="entry name" value="HISTONE-LYSINE N-METHYLTRANSFERASE KMT5B"/>
    <property type="match status" value="1"/>
</dbReference>
<keyword evidence="6" id="KW-0678">Repressor</keyword>
<feature type="region of interest" description="Disordered" evidence="22">
    <location>
        <begin position="840"/>
        <end position="910"/>
    </location>
</feature>
<keyword evidence="24" id="KW-1185">Reference proteome</keyword>
<keyword evidence="10" id="KW-0949">S-adenosyl-L-methionine</keyword>
<dbReference type="CDD" id="cd19184">
    <property type="entry name" value="SET_KMT5B"/>
    <property type="match status" value="1"/>
</dbReference>
<keyword evidence="5" id="KW-0158">Chromosome</keyword>
<dbReference type="AlphaFoldDB" id="A0A1S3MP13"/>
<dbReference type="RefSeq" id="XP_014004577.1">
    <property type="nucleotide sequence ID" value="XM_014149102.1"/>
</dbReference>
<dbReference type="Pfam" id="PF00856">
    <property type="entry name" value="SET"/>
    <property type="match status" value="1"/>
</dbReference>
<dbReference type="STRING" id="8030.ENSSSAP00000072976"/>
<feature type="domain" description="SET" evidence="23">
    <location>
        <begin position="161"/>
        <end position="276"/>
    </location>
</feature>
<dbReference type="Gene3D" id="2.170.270.10">
    <property type="entry name" value="SET domain"/>
    <property type="match status" value="1"/>
</dbReference>
<dbReference type="GO" id="GO:0046872">
    <property type="term" value="F:metal ion binding"/>
    <property type="evidence" value="ECO:0007669"/>
    <property type="project" value="UniProtKB-KW"/>
</dbReference>
<dbReference type="PANTHER" id="PTHR12977">
    <property type="entry name" value="SUPPRESSOR OF VARIEGATION 4-20-RELATED"/>
    <property type="match status" value="1"/>
</dbReference>
<dbReference type="GO" id="GO:0140944">
    <property type="term" value="F:histone H4K20 monomethyltransferase activity"/>
    <property type="evidence" value="ECO:0007669"/>
    <property type="project" value="UniProtKB-EC"/>
</dbReference>
<keyword evidence="13" id="KW-0156">Chromatin regulator</keyword>
<evidence type="ECO:0000313" key="25">
    <source>
        <dbReference type="RefSeq" id="XP_014004573.1"/>
    </source>
</evidence>
<dbReference type="InterPro" id="IPR046341">
    <property type="entry name" value="SET_dom_sf"/>
</dbReference>
<proteinExistence type="predicted"/>
<evidence type="ECO:0000313" key="24">
    <source>
        <dbReference type="Proteomes" id="UP001652741"/>
    </source>
</evidence>
<gene>
    <name evidence="25 26 27 28" type="primary">LOC106573759</name>
</gene>
<feature type="region of interest" description="Disordered" evidence="22">
    <location>
        <begin position="1"/>
        <end position="64"/>
    </location>
</feature>
<evidence type="ECO:0000256" key="2">
    <source>
        <dbReference type="ARBA" id="ARBA00004286"/>
    </source>
</evidence>
<evidence type="ECO:0000256" key="10">
    <source>
        <dbReference type="ARBA" id="ARBA00022691"/>
    </source>
</evidence>
<dbReference type="FunFam" id="2.170.270.10:FF:000006">
    <property type="entry name" value="Histone-lysine N-methyltransferase"/>
    <property type="match status" value="1"/>
</dbReference>
<evidence type="ECO:0000313" key="28">
    <source>
        <dbReference type="RefSeq" id="XP_014004577.1"/>
    </source>
</evidence>
<dbReference type="OMA" id="IRSFKHG"/>
<dbReference type="KEGG" id="sasa:106573759"/>
<evidence type="ECO:0000256" key="4">
    <source>
        <dbReference type="ARBA" id="ARBA00012188"/>
    </source>
</evidence>
<dbReference type="RefSeq" id="XP_014004576.1">
    <property type="nucleotide sequence ID" value="XM_014149101.1"/>
</dbReference>
<evidence type="ECO:0000256" key="11">
    <source>
        <dbReference type="ARBA" id="ARBA00022723"/>
    </source>
</evidence>
<evidence type="ECO:0000256" key="12">
    <source>
        <dbReference type="ARBA" id="ARBA00022833"/>
    </source>
</evidence>
<dbReference type="EC" id="2.1.1.362" evidence="4"/>
<evidence type="ECO:0000256" key="21">
    <source>
        <dbReference type="ARBA" id="ARBA00048710"/>
    </source>
</evidence>
<keyword evidence="9" id="KW-0808">Transferase</keyword>
<evidence type="ECO:0000256" key="14">
    <source>
        <dbReference type="ARBA" id="ARBA00023015"/>
    </source>
</evidence>
<keyword evidence="16" id="KW-0539">Nucleus</keyword>
<keyword evidence="15" id="KW-0804">Transcription</keyword>
<dbReference type="InterPro" id="IPR001214">
    <property type="entry name" value="SET_dom"/>
</dbReference>
<sequence>MGESKNMVLNGRRHGSRYSSDLSITSARSLRQSKGSFRRRRCSRRVSSSALEAERRHTPSSGMTAKELCENDDLTTSLILDPYLGFQTHKMNRRFRPVKDRHRHLKEVLECFKKHDNLEKAFHALTAGDWSRHHFPHKTKAQGKLFKEHVFVYLRMFATNSGFEILPCNRYSSEQNGAKIVATKDWKTNDKIEYLVGCIAELSQNEESVLLRHGENDFSVMYSTRKNCAQLWLGPAAFINHDCRPNCKFVSTGRDTACVKVLGDIEPGEEISCYYGDGFFGENNELCECYTCERRGAGAFKSKTGQPTPTPIINSMYGLRETDKRLNRLKKLEDSKCSGSQLEGSNMDPDSQENHDTHPSVGRTARSSVTRLSDAQALSRQTLSKMPIPTSSFNQRHSKNSNVPKRLKSKSIKPLLKLGRRCQVTAHKCPIEVEAMGLCLKDPTEFVNNRVSQKREMDKKGPVQVVGTRGGLEHYTAKENHQKSVKDVSRCPDGLACTHRTRSSTRASVGTQESDNIKLEPNLPPIHCGVVSKTKPMDLGDCVTDIHWMNSSSLDISCPKTENCPRHKQMIKQEEHSFRPASLLKEEVSCLHHTACTTDIADGRKELQGLPDGHEPYNLSKGDKLLHLGKVKKKQQITRYDSQLILANNNSGVPKLTLRRRRDSSSSRIEPGEADPVKSSSPTKTSMKFGKDHHAKTKRSSYAARLSNGTFSPVDQIRSSKHGLSPVDHIRSSKHGLSPVDHIRSSKHGLSPVDHIRSSKHGLSPVDHIRSSKHGLSPVDHIRSSKHGLSPVDHIRSSKHGLSPVDHIRSSKHGLSPVDHIRSSNHGLSPVDHIRSSKHGLSPVDHIRSSKHGLSPVDHIRSSKHGLSPVDHIRSSKHGLSPVDHIRSSKHGLSPVDHIRSSKHGLSPVDHIRSSKHGLSPVDHICSSKLHIQLQHEQDSRRLSQYHHGTGPFTGIVEREAGEVFGPTVATFGMHDDTEEDSSSSSEEDEDDVSDSDHEEFDDFIPLPPTKRLRLIVGKDSIDIDIASRRRENQSRTVNA</sequence>
<evidence type="ECO:0000256" key="16">
    <source>
        <dbReference type="ARBA" id="ARBA00023242"/>
    </source>
</evidence>
<evidence type="ECO:0000256" key="7">
    <source>
        <dbReference type="ARBA" id="ARBA00022541"/>
    </source>
</evidence>
<dbReference type="InterPro" id="IPR025790">
    <property type="entry name" value="Suv4-20_animal"/>
</dbReference>
<evidence type="ECO:0000256" key="6">
    <source>
        <dbReference type="ARBA" id="ARBA00022491"/>
    </source>
</evidence>
<comment type="catalytic activity">
    <reaction evidence="20">
        <text>N(6),N(6)-dimethyl-L-lysyl(20)-[histone H4] + S-adenosyl-L-methionine = N(6),N(6),N(6)-trimethyl-L-lysyl(20)-[histone H4] + S-adenosyl-L-homocysteine + H(+)</text>
        <dbReference type="Rhea" id="RHEA:61992"/>
        <dbReference type="Rhea" id="RHEA-COMP:15556"/>
        <dbReference type="Rhea" id="RHEA-COMP:15998"/>
        <dbReference type="ChEBI" id="CHEBI:15378"/>
        <dbReference type="ChEBI" id="CHEBI:57856"/>
        <dbReference type="ChEBI" id="CHEBI:59789"/>
        <dbReference type="ChEBI" id="CHEBI:61961"/>
        <dbReference type="ChEBI" id="CHEBI:61976"/>
    </reaction>
    <physiologicalReaction direction="left-to-right" evidence="20">
        <dbReference type="Rhea" id="RHEA:61993"/>
    </physiologicalReaction>
</comment>
<feature type="compositionally biased region" description="Acidic residues" evidence="22">
    <location>
        <begin position="977"/>
        <end position="1003"/>
    </location>
</feature>
<dbReference type="SUPFAM" id="SSF82199">
    <property type="entry name" value="SET domain"/>
    <property type="match status" value="1"/>
</dbReference>
<dbReference type="PROSITE" id="PS50280">
    <property type="entry name" value="SET"/>
    <property type="match status" value="1"/>
</dbReference>
<dbReference type="GO" id="GO:0005634">
    <property type="term" value="C:nucleus"/>
    <property type="evidence" value="ECO:0007669"/>
    <property type="project" value="UniProtKB-SubCell"/>
</dbReference>
<evidence type="ECO:0000256" key="3">
    <source>
        <dbReference type="ARBA" id="ARBA00012187"/>
    </source>
</evidence>
<evidence type="ECO:0000313" key="27">
    <source>
        <dbReference type="RefSeq" id="XP_014004576.1"/>
    </source>
</evidence>
<dbReference type="PROSITE" id="PS51570">
    <property type="entry name" value="SAM_MT43_SUVAR420_2"/>
    <property type="match status" value="1"/>
</dbReference>
<evidence type="ECO:0000256" key="22">
    <source>
        <dbReference type="SAM" id="MobiDB-lite"/>
    </source>
</evidence>
<feature type="compositionally biased region" description="Polar residues" evidence="22">
    <location>
        <begin position="17"/>
        <end position="32"/>
    </location>
</feature>
<evidence type="ECO:0000313" key="26">
    <source>
        <dbReference type="RefSeq" id="XP_014004574.1"/>
    </source>
</evidence>
<dbReference type="InterPro" id="IPR044424">
    <property type="entry name" value="KMT5B_SET"/>
</dbReference>
<dbReference type="OrthoDB" id="6627536at2759"/>
<comment type="catalytic activity">
    <reaction evidence="21">
        <text>N(6)-methyl-L-lysyl(20)-[histone H4] + S-adenosyl-L-methionine = N(6),N(6)-dimethyl-L-lysyl(20)-[histone H4] + S-adenosyl-L-homocysteine + H(+)</text>
        <dbReference type="Rhea" id="RHEA:60348"/>
        <dbReference type="Rhea" id="RHEA-COMP:15555"/>
        <dbReference type="Rhea" id="RHEA-COMP:15556"/>
        <dbReference type="ChEBI" id="CHEBI:15378"/>
        <dbReference type="ChEBI" id="CHEBI:57856"/>
        <dbReference type="ChEBI" id="CHEBI:59789"/>
        <dbReference type="ChEBI" id="CHEBI:61929"/>
        <dbReference type="ChEBI" id="CHEBI:61976"/>
        <dbReference type="EC" id="2.1.1.362"/>
    </reaction>
    <physiologicalReaction direction="left-to-right" evidence="21">
        <dbReference type="Rhea" id="RHEA:60349"/>
    </physiologicalReaction>
</comment>
<name>A0A1S3MP13_SALSA</name>
<evidence type="ECO:0000256" key="13">
    <source>
        <dbReference type="ARBA" id="ARBA00022853"/>
    </source>
</evidence>
<evidence type="ECO:0000256" key="17">
    <source>
        <dbReference type="ARBA" id="ARBA00031786"/>
    </source>
</evidence>
<organism evidence="24 27">
    <name type="scientific">Salmo salar</name>
    <name type="common">Atlantic salmon</name>
    <dbReference type="NCBI Taxonomy" id="8030"/>
    <lineage>
        <taxon>Eukaryota</taxon>
        <taxon>Metazoa</taxon>
        <taxon>Chordata</taxon>
        <taxon>Craniata</taxon>
        <taxon>Vertebrata</taxon>
        <taxon>Euteleostomi</taxon>
        <taxon>Actinopterygii</taxon>
        <taxon>Neopterygii</taxon>
        <taxon>Teleostei</taxon>
        <taxon>Protacanthopterygii</taxon>
        <taxon>Salmoniformes</taxon>
        <taxon>Salmonidae</taxon>
        <taxon>Salmoninae</taxon>
        <taxon>Salmo</taxon>
    </lineage>
</organism>
<dbReference type="EC" id="2.1.1.361" evidence="3"/>
<dbReference type="GO" id="GO:0140941">
    <property type="term" value="F:histone H4K20me methyltransferase activity"/>
    <property type="evidence" value="ECO:0007669"/>
    <property type="project" value="UniProtKB-EC"/>
</dbReference>
<dbReference type="GO" id="GO:0032259">
    <property type="term" value="P:methylation"/>
    <property type="evidence" value="ECO:0007669"/>
    <property type="project" value="UniProtKB-KW"/>
</dbReference>
<comment type="catalytic activity">
    <reaction evidence="19">
        <text>L-lysyl(20)-[histone H4] + S-adenosyl-L-methionine = N(6)-methyl-L-lysyl(20)-[histone H4] + S-adenosyl-L-homocysteine + H(+)</text>
        <dbReference type="Rhea" id="RHEA:60344"/>
        <dbReference type="Rhea" id="RHEA-COMP:15554"/>
        <dbReference type="Rhea" id="RHEA-COMP:15555"/>
        <dbReference type="ChEBI" id="CHEBI:15378"/>
        <dbReference type="ChEBI" id="CHEBI:29969"/>
        <dbReference type="ChEBI" id="CHEBI:57856"/>
        <dbReference type="ChEBI" id="CHEBI:59789"/>
        <dbReference type="ChEBI" id="CHEBI:61929"/>
        <dbReference type="EC" id="2.1.1.361"/>
    </reaction>
    <physiologicalReaction direction="left-to-right" evidence="19">
        <dbReference type="Rhea" id="RHEA:60345"/>
    </physiologicalReaction>
</comment>
<feature type="region of interest" description="Disordered" evidence="22">
    <location>
        <begin position="970"/>
        <end position="1006"/>
    </location>
</feature>
<evidence type="ECO:0000256" key="1">
    <source>
        <dbReference type="ARBA" id="ARBA00004123"/>
    </source>
</evidence>
<keyword evidence="14" id="KW-0805">Transcription regulation</keyword>
<keyword evidence="12" id="KW-0862">Zinc</keyword>